<comment type="similarity">
    <text evidence="5">Belongs to the BI1 family.</text>
</comment>
<name>A0A177B434_9BILA</name>
<keyword evidence="4 5" id="KW-0472">Membrane</keyword>
<feature type="transmembrane region" description="Helical" evidence="5">
    <location>
        <begin position="126"/>
        <end position="142"/>
    </location>
</feature>
<sequence>MNNPQPDYNPSKKEAFEFDDMTIRRGFIRKTYMILTSQLLFTIAIICIFIFVNPVKKYVHRNVWTFFESVLLGTISGRYSTNIVLMAMGVTTFDFTGWACVLIIITLALIIFGIFAIIFQSKVLNILYSVIGAILFSFWLIYDTQMMLGGKHKYSLSPEEYIFAALNLYVDVIQLFLFIMGMMGKE</sequence>
<dbReference type="Pfam" id="PF01027">
    <property type="entry name" value="Bax1-I"/>
    <property type="match status" value="1"/>
</dbReference>
<dbReference type="InterPro" id="IPR006214">
    <property type="entry name" value="Bax_inhibitor_1-related"/>
</dbReference>
<comment type="caution">
    <text evidence="6">The sequence shown here is derived from an EMBL/GenBank/DDBJ whole genome shotgun (WGS) entry which is preliminary data.</text>
</comment>
<dbReference type="OrthoDB" id="7933078at2759"/>
<comment type="caution">
    <text evidence="5">Lacks conserved residue(s) required for the propagation of feature annotation.</text>
</comment>
<accession>A0A177B434</accession>
<feature type="transmembrane region" description="Helical" evidence="5">
    <location>
        <begin position="95"/>
        <end position="119"/>
    </location>
</feature>
<reference evidence="6 7" key="1">
    <citation type="submission" date="2016-04" db="EMBL/GenBank/DDBJ databases">
        <title>The genome of Intoshia linei affirms orthonectids as highly simplified spiralians.</title>
        <authorList>
            <person name="Mikhailov K.V."/>
            <person name="Slusarev G.S."/>
            <person name="Nikitin M.A."/>
            <person name="Logacheva M.D."/>
            <person name="Penin A."/>
            <person name="Aleoshin V."/>
            <person name="Panchin Y.V."/>
        </authorList>
    </citation>
    <scope>NUCLEOTIDE SEQUENCE [LARGE SCALE GENOMIC DNA]</scope>
    <source>
        <strain evidence="6">Intl2013</strain>
        <tissue evidence="6">Whole animal</tissue>
    </source>
</reference>
<evidence type="ECO:0000313" key="6">
    <source>
        <dbReference type="EMBL" id="OAF68492.1"/>
    </source>
</evidence>
<evidence type="ECO:0000313" key="7">
    <source>
        <dbReference type="Proteomes" id="UP000078046"/>
    </source>
</evidence>
<feature type="transmembrane region" description="Helical" evidence="5">
    <location>
        <begin position="162"/>
        <end position="183"/>
    </location>
</feature>
<comment type="subcellular location">
    <subcellularLocation>
        <location evidence="1">Membrane</location>
        <topology evidence="1">Multi-pass membrane protein</topology>
    </subcellularLocation>
</comment>
<keyword evidence="7" id="KW-1185">Reference proteome</keyword>
<proteinExistence type="inferred from homology"/>
<dbReference type="AlphaFoldDB" id="A0A177B434"/>
<keyword evidence="2 5" id="KW-0812">Transmembrane</keyword>
<gene>
    <name evidence="6" type="ORF">A3Q56_03737</name>
</gene>
<evidence type="ECO:0000256" key="3">
    <source>
        <dbReference type="ARBA" id="ARBA00022989"/>
    </source>
</evidence>
<dbReference type="GO" id="GO:0016020">
    <property type="term" value="C:membrane"/>
    <property type="evidence" value="ECO:0007669"/>
    <property type="project" value="UniProtKB-SubCell"/>
</dbReference>
<protein>
    <submittedName>
        <fullName evidence="6">Uncharacterized protein</fullName>
    </submittedName>
</protein>
<evidence type="ECO:0000256" key="5">
    <source>
        <dbReference type="RuleBase" id="RU004379"/>
    </source>
</evidence>
<dbReference type="EMBL" id="LWCA01000438">
    <property type="protein sequence ID" value="OAF68492.1"/>
    <property type="molecule type" value="Genomic_DNA"/>
</dbReference>
<evidence type="ECO:0000256" key="4">
    <source>
        <dbReference type="ARBA" id="ARBA00023136"/>
    </source>
</evidence>
<evidence type="ECO:0000256" key="2">
    <source>
        <dbReference type="ARBA" id="ARBA00022692"/>
    </source>
</evidence>
<dbReference type="PANTHER" id="PTHR23291">
    <property type="entry name" value="BAX INHIBITOR-RELATED"/>
    <property type="match status" value="1"/>
</dbReference>
<feature type="transmembrane region" description="Helical" evidence="5">
    <location>
        <begin position="31"/>
        <end position="52"/>
    </location>
</feature>
<evidence type="ECO:0000256" key="1">
    <source>
        <dbReference type="ARBA" id="ARBA00004141"/>
    </source>
</evidence>
<keyword evidence="3 5" id="KW-1133">Transmembrane helix</keyword>
<dbReference type="Proteomes" id="UP000078046">
    <property type="component" value="Unassembled WGS sequence"/>
</dbReference>
<organism evidence="6 7">
    <name type="scientific">Intoshia linei</name>
    <dbReference type="NCBI Taxonomy" id="1819745"/>
    <lineage>
        <taxon>Eukaryota</taxon>
        <taxon>Metazoa</taxon>
        <taxon>Spiralia</taxon>
        <taxon>Lophotrochozoa</taxon>
        <taxon>Mesozoa</taxon>
        <taxon>Orthonectida</taxon>
        <taxon>Rhopaluridae</taxon>
        <taxon>Intoshia</taxon>
    </lineage>
</organism>
<dbReference type="PANTHER" id="PTHR23291:SF47">
    <property type="entry name" value="TRANSMEMBRANE BAX INHIBITOR MOTIF CONTAINING 7"/>
    <property type="match status" value="1"/>
</dbReference>